<evidence type="ECO:0000259" key="3">
    <source>
        <dbReference type="Pfam" id="PF14881"/>
    </source>
</evidence>
<dbReference type="PANTHER" id="PTHR13391:SF0">
    <property type="entry name" value="PROTEIN MISATO HOMOLOG 1"/>
    <property type="match status" value="1"/>
</dbReference>
<sequence>MTSISAQGAFGTLRKYNALYELSEDLDPGQGLWDGREILQQQDRIPQSDYHKSLDQGLPAPQLTSETVRYWSDFSRVFYHPRSIIQLNDYELNSRTMPFEDWTVGEELFTDLDKEHDLLDRDLRPFAEECDQIRALQLFTGSDDAWGGFASRYVDRLSDEFGKKSIWVWAIEDGTKAQRKVEVKRDMNKARSVCTISPQSSLYTPIVDPPRRLPSLLHVDPQSEFYTSALICSAVETVTLPSRLRRYHDFEASLAGIDGTHKIFELQSTIVPDEEKDAAKSFVRKLHDNAQSLEREFSEELETKFDLDFTYDDPSGKARHVFNQIQVIRGFDPASEGLEYFSSQQQFRDAEQTLERFYTPLRFPNLDSFPRDLFPVSKSGLGNQISTALTTSSRTGDKIKALQMVASRAISVDEREALTNGLGEIRESYETGWMSDSDFDDD</sequence>
<dbReference type="Gene3D" id="3.40.50.1440">
    <property type="entry name" value="Tubulin/FtsZ, GTPase domain"/>
    <property type="match status" value="1"/>
</dbReference>
<dbReference type="InterPro" id="IPR049942">
    <property type="entry name" value="DML1/Misato"/>
</dbReference>
<comment type="caution">
    <text evidence="4">The sequence shown here is derived from an EMBL/GenBank/DDBJ whole genome shotgun (WGS) entry which is preliminary data.</text>
</comment>
<feature type="domain" description="DML1/Misato tubulin" evidence="3">
    <location>
        <begin position="60"/>
        <end position="244"/>
    </location>
</feature>
<dbReference type="PANTHER" id="PTHR13391">
    <property type="entry name" value="MITOCHONDRIAL DISTRIBUTION REGULATOR MISATO"/>
    <property type="match status" value="1"/>
</dbReference>
<dbReference type="InterPro" id="IPR029209">
    <property type="entry name" value="DML1/Misato_tubulin"/>
</dbReference>
<dbReference type="GO" id="GO:0007005">
    <property type="term" value="P:mitochondrion organization"/>
    <property type="evidence" value="ECO:0007669"/>
    <property type="project" value="InterPro"/>
</dbReference>
<evidence type="ECO:0000256" key="2">
    <source>
        <dbReference type="ARBA" id="ARBA00022030"/>
    </source>
</evidence>
<gene>
    <name evidence="4" type="primary">DML1</name>
    <name evidence="4" type="ORF">MPDQ_002927</name>
</gene>
<dbReference type="EMBL" id="VIFY01000197">
    <property type="protein sequence ID" value="TQB68694.1"/>
    <property type="molecule type" value="Genomic_DNA"/>
</dbReference>
<reference evidence="4 5" key="1">
    <citation type="submission" date="2019-06" db="EMBL/GenBank/DDBJ databases">
        <title>Wine fermentation using esterase from Monascus purpureus.</title>
        <authorList>
            <person name="Geng C."/>
            <person name="Zhang Y."/>
        </authorList>
    </citation>
    <scope>NUCLEOTIDE SEQUENCE [LARGE SCALE GENOMIC DNA]</scope>
    <source>
        <strain evidence="4">HQ1</strain>
    </source>
</reference>
<accession>A0A507QNK6</accession>
<proteinExistence type="predicted"/>
<dbReference type="Proteomes" id="UP000319663">
    <property type="component" value="Unassembled WGS sequence"/>
</dbReference>
<organism evidence="4 5">
    <name type="scientific">Monascus purpureus</name>
    <name type="common">Red mold</name>
    <name type="synonym">Monascus anka</name>
    <dbReference type="NCBI Taxonomy" id="5098"/>
    <lineage>
        <taxon>Eukaryota</taxon>
        <taxon>Fungi</taxon>
        <taxon>Dikarya</taxon>
        <taxon>Ascomycota</taxon>
        <taxon>Pezizomycotina</taxon>
        <taxon>Eurotiomycetes</taxon>
        <taxon>Eurotiomycetidae</taxon>
        <taxon>Eurotiales</taxon>
        <taxon>Aspergillaceae</taxon>
        <taxon>Monascus</taxon>
    </lineage>
</organism>
<name>A0A507QNK6_MONPU</name>
<dbReference type="Pfam" id="PF14881">
    <property type="entry name" value="Tubulin_3"/>
    <property type="match status" value="1"/>
</dbReference>
<dbReference type="InterPro" id="IPR036525">
    <property type="entry name" value="Tubulin/FtsZ_GTPase_sf"/>
</dbReference>
<protein>
    <recommendedName>
        <fullName evidence="1">Protein DML1</fullName>
    </recommendedName>
    <alternativeName>
        <fullName evidence="2">Protein dml1</fullName>
    </alternativeName>
</protein>
<evidence type="ECO:0000313" key="5">
    <source>
        <dbReference type="Proteomes" id="UP000319663"/>
    </source>
</evidence>
<evidence type="ECO:0000256" key="1">
    <source>
        <dbReference type="ARBA" id="ARBA00014097"/>
    </source>
</evidence>
<dbReference type="GO" id="GO:0005739">
    <property type="term" value="C:mitochondrion"/>
    <property type="evidence" value="ECO:0007669"/>
    <property type="project" value="TreeGrafter"/>
</dbReference>
<dbReference type="SUPFAM" id="SSF52490">
    <property type="entry name" value="Tubulin nucleotide-binding domain-like"/>
    <property type="match status" value="1"/>
</dbReference>
<evidence type="ECO:0000313" key="4">
    <source>
        <dbReference type="EMBL" id="TQB68694.1"/>
    </source>
</evidence>
<dbReference type="AlphaFoldDB" id="A0A507QNK6"/>
<keyword evidence="5" id="KW-1185">Reference proteome</keyword>
<dbReference type="STRING" id="5098.A0A507QNK6"/>